<evidence type="ECO:0000256" key="1">
    <source>
        <dbReference type="SAM" id="MobiDB-lite"/>
    </source>
</evidence>
<evidence type="ECO:0000313" key="4">
    <source>
        <dbReference type="RefSeq" id="XP_036709365.1"/>
    </source>
</evidence>
<dbReference type="OMA" id="WDSESKV"/>
<reference evidence="4" key="2">
    <citation type="submission" date="2025-04" db="UniProtKB">
        <authorList>
            <consortium name="RefSeq"/>
        </authorList>
    </citation>
    <scope>IDENTIFICATION</scope>
    <source>
        <tissue evidence="4">Epidermis and Blubber</tissue>
    </source>
</reference>
<dbReference type="InterPro" id="IPR031708">
    <property type="entry name" value="DUF4722"/>
</dbReference>
<dbReference type="Proteomes" id="UP000694857">
    <property type="component" value="Chromosome 5"/>
</dbReference>
<evidence type="ECO:0000313" key="2">
    <source>
        <dbReference type="Ensembl" id="ENSBMSP00010003583.1"/>
    </source>
</evidence>
<dbReference type="CTD" id="135983940"/>
<accession>A0A8B8XNX4</accession>
<dbReference type="Ensembl" id="ENSBMST00010003952.1">
    <property type="protein sequence ID" value="ENSBMSP00010003583.1"/>
    <property type="gene ID" value="ENSBMSG00010002687.1"/>
</dbReference>
<dbReference type="KEGG" id="bmus:118895913"/>
<dbReference type="OrthoDB" id="9972253at2759"/>
<evidence type="ECO:0000313" key="3">
    <source>
        <dbReference type="Proteomes" id="UP000694857"/>
    </source>
</evidence>
<sequence length="195" mass="22078">MSHFLYLTPQILLPFSPLTSQEFDLIRMKAGASWQNETRWSDSSVTTYAGSYWKKQLDDSTCGRLQAGQHWPECNQMSLPNCFARRAGLQETTDVKGLFLHITSSFKNSFDVKHGVAHQILSGDFPLAPPSYERTYVRIKKPASDNLMKYSRLRREFPKHLRGPCNSTSKTSSSEDSEADQYSVYSLGGPFSSFS</sequence>
<protein>
    <submittedName>
        <fullName evidence="2">Chromosome 4 open reading frame 51</fullName>
    </submittedName>
    <submittedName>
        <fullName evidence="4">Uncharacterized protein C4orf51 homolog</fullName>
    </submittedName>
</protein>
<dbReference type="GeneTree" id="ENSGT00520000060562"/>
<dbReference type="AlphaFoldDB" id="A0A8B8XNX4"/>
<feature type="region of interest" description="Disordered" evidence="1">
    <location>
        <begin position="159"/>
        <end position="195"/>
    </location>
</feature>
<keyword evidence="3" id="KW-1185">Reference proteome</keyword>
<dbReference type="GeneID" id="118895913"/>
<dbReference type="RefSeq" id="XP_036709365.1">
    <property type="nucleotide sequence ID" value="XM_036853470.1"/>
</dbReference>
<proteinExistence type="predicted"/>
<organism evidence="3 4">
    <name type="scientific">Balaenoptera musculus</name>
    <name type="common">Blue whale</name>
    <dbReference type="NCBI Taxonomy" id="9771"/>
    <lineage>
        <taxon>Eukaryota</taxon>
        <taxon>Metazoa</taxon>
        <taxon>Chordata</taxon>
        <taxon>Craniata</taxon>
        <taxon>Vertebrata</taxon>
        <taxon>Euteleostomi</taxon>
        <taxon>Mammalia</taxon>
        <taxon>Eutheria</taxon>
        <taxon>Laurasiatheria</taxon>
        <taxon>Artiodactyla</taxon>
        <taxon>Whippomorpha</taxon>
        <taxon>Cetacea</taxon>
        <taxon>Mysticeti</taxon>
        <taxon>Balaenopteridae</taxon>
        <taxon>Balaenoptera</taxon>
    </lineage>
</organism>
<reference evidence="2" key="1">
    <citation type="submission" date="2023-09" db="UniProtKB">
        <authorList>
            <consortium name="Ensembl"/>
        </authorList>
    </citation>
    <scope>IDENTIFICATION</scope>
</reference>
<dbReference type="Pfam" id="PF15849">
    <property type="entry name" value="DUF4722"/>
    <property type="match status" value="1"/>
</dbReference>
<gene>
    <name evidence="4" type="primary">C5H4orf51</name>
    <name evidence="2" type="synonym">C4orf51</name>
</gene>
<name>A0A8B8XNX4_BALMU</name>